<evidence type="ECO:0000256" key="3">
    <source>
        <dbReference type="SAM" id="MobiDB-lite"/>
    </source>
</evidence>
<evidence type="ECO:0000259" key="4">
    <source>
        <dbReference type="PROSITE" id="PS50097"/>
    </source>
</evidence>
<reference evidence="5 6" key="1">
    <citation type="journal article" date="2017" name="Nat. Ecol. Evol.">
        <title>Scallop genome provides insights into evolution of bilaterian karyotype and development.</title>
        <authorList>
            <person name="Wang S."/>
            <person name="Zhang J."/>
            <person name="Jiao W."/>
            <person name="Li J."/>
            <person name="Xun X."/>
            <person name="Sun Y."/>
            <person name="Guo X."/>
            <person name="Huan P."/>
            <person name="Dong B."/>
            <person name="Zhang L."/>
            <person name="Hu X."/>
            <person name="Sun X."/>
            <person name="Wang J."/>
            <person name="Zhao C."/>
            <person name="Wang Y."/>
            <person name="Wang D."/>
            <person name="Huang X."/>
            <person name="Wang R."/>
            <person name="Lv J."/>
            <person name="Li Y."/>
            <person name="Zhang Z."/>
            <person name="Liu B."/>
            <person name="Lu W."/>
            <person name="Hui Y."/>
            <person name="Liang J."/>
            <person name="Zhou Z."/>
            <person name="Hou R."/>
            <person name="Li X."/>
            <person name="Liu Y."/>
            <person name="Li H."/>
            <person name="Ning X."/>
            <person name="Lin Y."/>
            <person name="Zhao L."/>
            <person name="Xing Q."/>
            <person name="Dou J."/>
            <person name="Li Y."/>
            <person name="Mao J."/>
            <person name="Guo H."/>
            <person name="Dou H."/>
            <person name="Li T."/>
            <person name="Mu C."/>
            <person name="Jiang W."/>
            <person name="Fu Q."/>
            <person name="Fu X."/>
            <person name="Miao Y."/>
            <person name="Liu J."/>
            <person name="Yu Q."/>
            <person name="Li R."/>
            <person name="Liao H."/>
            <person name="Li X."/>
            <person name="Kong Y."/>
            <person name="Jiang Z."/>
            <person name="Chourrout D."/>
            <person name="Li R."/>
            <person name="Bao Z."/>
        </authorList>
    </citation>
    <scope>NUCLEOTIDE SEQUENCE [LARGE SCALE GENOMIC DNA]</scope>
    <source>
        <strain evidence="5 6">PY_sf001</strain>
    </source>
</reference>
<dbReference type="InterPro" id="IPR011333">
    <property type="entry name" value="SKP1/BTB/POZ_sf"/>
</dbReference>
<dbReference type="Proteomes" id="UP000242188">
    <property type="component" value="Unassembled WGS sequence"/>
</dbReference>
<keyword evidence="6" id="KW-1185">Reference proteome</keyword>
<dbReference type="PANTHER" id="PTHR45632:SF3">
    <property type="entry name" value="KELCH-LIKE PROTEIN 32"/>
    <property type="match status" value="1"/>
</dbReference>
<keyword evidence="2" id="KW-0677">Repeat</keyword>
<accession>A0A210R2B9</accession>
<dbReference type="CDD" id="cd18186">
    <property type="entry name" value="BTB_POZ_ZBTB_KLHL-like"/>
    <property type="match status" value="1"/>
</dbReference>
<dbReference type="Gene3D" id="1.25.40.420">
    <property type="match status" value="1"/>
</dbReference>
<dbReference type="OrthoDB" id="10027872at2759"/>
<name>A0A210R2B9_MIZYE</name>
<comment type="caution">
    <text evidence="5">The sequence shown here is derived from an EMBL/GenBank/DDBJ whole genome shotgun (WGS) entry which is preliminary data.</text>
</comment>
<feature type="domain" description="BTB" evidence="4">
    <location>
        <begin position="100"/>
        <end position="167"/>
    </location>
</feature>
<dbReference type="PANTHER" id="PTHR45632">
    <property type="entry name" value="LD33804P"/>
    <property type="match status" value="1"/>
</dbReference>
<feature type="region of interest" description="Disordered" evidence="3">
    <location>
        <begin position="1"/>
        <end position="49"/>
    </location>
</feature>
<dbReference type="Pfam" id="PF01344">
    <property type="entry name" value="Kelch_1"/>
    <property type="match status" value="1"/>
</dbReference>
<evidence type="ECO:0000313" key="5">
    <source>
        <dbReference type="EMBL" id="OWF55117.1"/>
    </source>
</evidence>
<dbReference type="InterPro" id="IPR000210">
    <property type="entry name" value="BTB/POZ_dom"/>
</dbReference>
<dbReference type="Pfam" id="PF07707">
    <property type="entry name" value="BACK"/>
    <property type="match status" value="1"/>
</dbReference>
<dbReference type="AlphaFoldDB" id="A0A210R2B9"/>
<dbReference type="STRING" id="6573.A0A210R2B9"/>
<proteinExistence type="predicted"/>
<evidence type="ECO:0000256" key="1">
    <source>
        <dbReference type="ARBA" id="ARBA00022441"/>
    </source>
</evidence>
<dbReference type="SUPFAM" id="SSF54695">
    <property type="entry name" value="POZ domain"/>
    <property type="match status" value="1"/>
</dbReference>
<dbReference type="InterPro" id="IPR015915">
    <property type="entry name" value="Kelch-typ_b-propeller"/>
</dbReference>
<dbReference type="SMART" id="SM00225">
    <property type="entry name" value="BTB"/>
    <property type="match status" value="1"/>
</dbReference>
<organism evidence="5 6">
    <name type="scientific">Mizuhopecten yessoensis</name>
    <name type="common">Japanese scallop</name>
    <name type="synonym">Patinopecten yessoensis</name>
    <dbReference type="NCBI Taxonomy" id="6573"/>
    <lineage>
        <taxon>Eukaryota</taxon>
        <taxon>Metazoa</taxon>
        <taxon>Spiralia</taxon>
        <taxon>Lophotrochozoa</taxon>
        <taxon>Mollusca</taxon>
        <taxon>Bivalvia</taxon>
        <taxon>Autobranchia</taxon>
        <taxon>Pteriomorphia</taxon>
        <taxon>Pectinida</taxon>
        <taxon>Pectinoidea</taxon>
        <taxon>Pectinidae</taxon>
        <taxon>Mizuhopecten</taxon>
    </lineage>
</organism>
<dbReference type="InterPro" id="IPR006652">
    <property type="entry name" value="Kelch_1"/>
</dbReference>
<gene>
    <name evidence="5" type="ORF">KP79_PYT25345</name>
</gene>
<dbReference type="Gene3D" id="3.30.710.10">
    <property type="entry name" value="Potassium Channel Kv1.1, Chain A"/>
    <property type="match status" value="1"/>
</dbReference>
<keyword evidence="1" id="KW-0880">Kelch repeat</keyword>
<dbReference type="SUPFAM" id="SSF117281">
    <property type="entry name" value="Kelch motif"/>
    <property type="match status" value="1"/>
</dbReference>
<feature type="compositionally biased region" description="Polar residues" evidence="3">
    <location>
        <begin position="7"/>
        <end position="19"/>
    </location>
</feature>
<protein>
    <submittedName>
        <fullName evidence="5">Kelch-like protein 2</fullName>
    </submittedName>
</protein>
<feature type="compositionally biased region" description="Basic and acidic residues" evidence="3">
    <location>
        <begin position="34"/>
        <end position="46"/>
    </location>
</feature>
<dbReference type="SMART" id="SM00875">
    <property type="entry name" value="BACK"/>
    <property type="match status" value="1"/>
</dbReference>
<evidence type="ECO:0000256" key="2">
    <source>
        <dbReference type="ARBA" id="ARBA00022737"/>
    </source>
</evidence>
<dbReference type="PROSITE" id="PS50097">
    <property type="entry name" value="BTB"/>
    <property type="match status" value="1"/>
</dbReference>
<dbReference type="InterPro" id="IPR011705">
    <property type="entry name" value="BACK"/>
</dbReference>
<dbReference type="Gene3D" id="2.120.10.80">
    <property type="entry name" value="Kelch-type beta propeller"/>
    <property type="match status" value="1"/>
</dbReference>
<sequence>MAEAENQDQPPRSSVSPSQLAERDQKNAVITSKMNDEQEGCMRSDTETAPSTDVQVFSIPQIPIQTTHLNLTIEKQISEKTFLDGVLKGFKFLREDDSMCDVTLVVQGMKFKCHKVILATFSDYFRTLFTIEMKEARQEEIQLASFRSETIRKMIMYIYRGYDEFTASNARELLEAAIFFRVDSLRYMCETALSSVLDVQNVIAIWRTAKRFPECNALRQTCEEYLLLYFDRLKEDDIRCLDKEELVFLISNPNLLVSSEDKVYQAAKIWFEDDGDLRKQYLADVFQHIRQPFISKELYSDFMNNFRFFDAPAIKPFIEEALRYQSLPNCRMDEVSTRTTLRQHYNMEKALLLIGFNQRFTCCNPCMWAWRFDCKRWYTLRSAPFKLGHGYATCRFGQSEIYFSGGQGRRIFQKFDGLTDKIVSCTKIKTARMSHCMVCVRDSIYIIGGNGFQFDKEDTIPTEDKLESVEAWRPSENTWRHCGSIMVPVSGATACNSGRLILLYGGFRDEQNKEPSNLAQFFDTETNTGGHLSTYLPFSHQNLQSVNIGDVVYILTKNHIFESKDELEYINVRSLREKHKYADTFKPPTMTKDLTSLYIIQESCYGTIPFPIDRSWELQRYNTGTRALETVSDKIQFMRSEGSMHTLVVSKSILLEKGIITTGSQGFLTQR</sequence>
<evidence type="ECO:0000313" key="6">
    <source>
        <dbReference type="Proteomes" id="UP000242188"/>
    </source>
</evidence>
<dbReference type="Pfam" id="PF00651">
    <property type="entry name" value="BTB"/>
    <property type="match status" value="1"/>
</dbReference>
<dbReference type="EMBL" id="NEDP02000758">
    <property type="protein sequence ID" value="OWF55117.1"/>
    <property type="molecule type" value="Genomic_DNA"/>
</dbReference>